<feature type="domain" description="Glycosyl hydrolase family 4 C-terminal" evidence="12">
    <location>
        <begin position="199"/>
        <end position="422"/>
    </location>
</feature>
<keyword evidence="9" id="KW-0533">Nickel</keyword>
<dbReference type="GO" id="GO:0046872">
    <property type="term" value="F:metal ion binding"/>
    <property type="evidence" value="ECO:0007669"/>
    <property type="project" value="UniProtKB-KW"/>
</dbReference>
<feature type="binding site" evidence="9">
    <location>
        <position position="173"/>
    </location>
    <ligand>
        <name>Mn(2+)</name>
        <dbReference type="ChEBI" id="CHEBI:29035"/>
    </ligand>
</feature>
<keyword evidence="3 11" id="KW-0378">Hydrolase</keyword>
<evidence type="ECO:0000313" key="13">
    <source>
        <dbReference type="EMBL" id="KJY55567.1"/>
    </source>
</evidence>
<dbReference type="InterPro" id="IPR001088">
    <property type="entry name" value="Glyco_hydro_4"/>
</dbReference>
<dbReference type="PANTHER" id="PTHR32092:SF14">
    <property type="entry name" value="MALTOSE-6'-PHOSPHATE GLUCOSIDASE"/>
    <property type="match status" value="1"/>
</dbReference>
<keyword evidence="5 9" id="KW-0464">Manganese</keyword>
<evidence type="ECO:0000256" key="2">
    <source>
        <dbReference type="ARBA" id="ARBA00022723"/>
    </source>
</evidence>
<keyword evidence="14" id="KW-1185">Reference proteome</keyword>
<dbReference type="EMBL" id="JXLH01000024">
    <property type="protein sequence ID" value="KJY55567.1"/>
    <property type="molecule type" value="Genomic_DNA"/>
</dbReference>
<evidence type="ECO:0000256" key="11">
    <source>
        <dbReference type="RuleBase" id="RU361152"/>
    </source>
</evidence>
<evidence type="ECO:0000256" key="6">
    <source>
        <dbReference type="ARBA" id="ARBA00023295"/>
    </source>
</evidence>
<dbReference type="Gene3D" id="3.90.110.10">
    <property type="entry name" value="Lactate dehydrogenase/glycoside hydrolase, family 4, C-terminal"/>
    <property type="match status" value="1"/>
</dbReference>
<dbReference type="GO" id="GO:0016616">
    <property type="term" value="F:oxidoreductase activity, acting on the CH-OH group of donors, NAD or NADP as acceptor"/>
    <property type="evidence" value="ECO:0007669"/>
    <property type="project" value="InterPro"/>
</dbReference>
<evidence type="ECO:0000256" key="4">
    <source>
        <dbReference type="ARBA" id="ARBA00023027"/>
    </source>
</evidence>
<evidence type="ECO:0000256" key="8">
    <source>
        <dbReference type="PIRSR" id="PIRSR601088-2"/>
    </source>
</evidence>
<keyword evidence="9" id="KW-0170">Cobalt</keyword>
<feature type="binding site" evidence="8">
    <location>
        <position position="97"/>
    </location>
    <ligand>
        <name>substrate</name>
    </ligand>
</feature>
<keyword evidence="9" id="KW-0408">Iron</keyword>
<sequence>MSEKDKRYSVVIAGGGSTYTPGFVLSLIANQDRFPLRKLKFYDNDAERQKKIGDACAIIMKERAPQIEFSYTTDPKEAFTDVDFVMGSIRVGKYHMRELDEKIPLRYGVNGQETTGPGGMAYGMRSIPAIIEIIDWMEKYSPNAWMINYTNTIAIVAEACRRLRPNAKVINICDMPVEIMTRMAKICGLNDYHDLDVNYYGLNHFGWWKEVRDKKTGKDLMPLLKKHISENGYWIGGEFDKETETSWAETFKKAKDCYALDPETLPNTYMQYYYFPQYEVKNADPNHTRTDEIREYRQKIVFGECARIVKAGTAKGNIWEANAEHSNYIVDICHAIAYNTHEKFFANIPNNGAIANIDSDSIVEVPCWFGADGVQPMATGMAGRFQKGLIEEQQACEKLVVDAYEQHSYTKMWQAFALNKTVPDASVAKKILDDMIPENKPYWPELN</sequence>
<feature type="active site" description="Proton acceptor" evidence="7">
    <location>
        <position position="269"/>
    </location>
</feature>
<dbReference type="RefSeq" id="WP_046332718.1">
    <property type="nucleotide sequence ID" value="NZ_JBHTBO010000003.1"/>
</dbReference>
<dbReference type="OrthoDB" id="9808275at2"/>
<evidence type="ECO:0000256" key="5">
    <source>
        <dbReference type="ARBA" id="ARBA00023211"/>
    </source>
</evidence>
<dbReference type="SUPFAM" id="SSF51735">
    <property type="entry name" value="NAD(P)-binding Rossmann-fold domains"/>
    <property type="match status" value="1"/>
</dbReference>
<feature type="binding site" evidence="8">
    <location>
        <position position="151"/>
    </location>
    <ligand>
        <name>substrate</name>
    </ligand>
</feature>
<evidence type="ECO:0000256" key="9">
    <source>
        <dbReference type="PIRSR" id="PIRSR601088-3"/>
    </source>
</evidence>
<accession>A0A0F4L9Q7</accession>
<reference evidence="13 14" key="1">
    <citation type="submission" date="2015-01" db="EMBL/GenBank/DDBJ databases">
        <title>Comparative genomics of the lactic acid bacteria isolated from the honey bee gut.</title>
        <authorList>
            <person name="Ellegaard K.M."/>
            <person name="Tamarit D."/>
            <person name="Javelind E."/>
            <person name="Olofsson T."/>
            <person name="Andersson S.G."/>
            <person name="Vasquez A."/>
        </authorList>
    </citation>
    <scope>NUCLEOTIDE SEQUENCE [LARGE SCALE GENOMIC DNA]</scope>
    <source>
        <strain evidence="13 14">Hma2</strain>
    </source>
</reference>
<comment type="cofactor">
    <cofactor evidence="11">
        <name>NAD(+)</name>
        <dbReference type="ChEBI" id="CHEBI:57540"/>
    </cofactor>
    <text evidence="11">Binds 1 NAD(+) per subunit.</text>
</comment>
<evidence type="ECO:0000256" key="3">
    <source>
        <dbReference type="ARBA" id="ARBA00022801"/>
    </source>
</evidence>
<dbReference type="STRING" id="1218506.JF75_17680"/>
<evidence type="ECO:0000256" key="7">
    <source>
        <dbReference type="PIRSR" id="PIRSR601088-1"/>
    </source>
</evidence>
<feature type="binding site" evidence="9">
    <location>
        <position position="204"/>
    </location>
    <ligand>
        <name>Mn(2+)</name>
        <dbReference type="ChEBI" id="CHEBI:29035"/>
    </ligand>
</feature>
<evidence type="ECO:0000259" key="12">
    <source>
        <dbReference type="Pfam" id="PF11975"/>
    </source>
</evidence>
<dbReference type="PANTHER" id="PTHR32092">
    <property type="entry name" value="6-PHOSPHO-BETA-GLUCOSIDASE-RELATED"/>
    <property type="match status" value="1"/>
</dbReference>
<name>A0A0F4L9Q7_9LACO</name>
<comment type="caution">
    <text evidence="13">The sequence shown here is derived from an EMBL/GenBank/DDBJ whole genome shotgun (WGS) entry which is preliminary data.</text>
</comment>
<dbReference type="SUPFAM" id="SSF56327">
    <property type="entry name" value="LDH C-terminal domain-like"/>
    <property type="match status" value="1"/>
</dbReference>
<dbReference type="GO" id="GO:0005975">
    <property type="term" value="P:carbohydrate metabolic process"/>
    <property type="evidence" value="ECO:0007669"/>
    <property type="project" value="InterPro"/>
</dbReference>
<dbReference type="AlphaFoldDB" id="A0A0F4L9Q7"/>
<dbReference type="PATRIC" id="fig|1218506.3.peg.1860"/>
<dbReference type="GO" id="GO:0004553">
    <property type="term" value="F:hydrolase activity, hydrolyzing O-glycosyl compounds"/>
    <property type="evidence" value="ECO:0007669"/>
    <property type="project" value="InterPro"/>
</dbReference>
<organism evidence="13 14">
    <name type="scientific">Lactobacillus kimbladii</name>
    <dbReference type="NCBI Taxonomy" id="1218506"/>
    <lineage>
        <taxon>Bacteria</taxon>
        <taxon>Bacillati</taxon>
        <taxon>Bacillota</taxon>
        <taxon>Bacilli</taxon>
        <taxon>Lactobacillales</taxon>
        <taxon>Lactobacillaceae</taxon>
        <taxon>Lactobacillus</taxon>
    </lineage>
</organism>
<keyword evidence="2 9" id="KW-0479">Metal-binding</keyword>
<evidence type="ECO:0000256" key="1">
    <source>
        <dbReference type="ARBA" id="ARBA00010141"/>
    </source>
</evidence>
<dbReference type="InterPro" id="IPR036291">
    <property type="entry name" value="NAD(P)-bd_dom_sf"/>
</dbReference>
<evidence type="ECO:0000313" key="14">
    <source>
        <dbReference type="Proteomes" id="UP000033612"/>
    </source>
</evidence>
<feature type="site" description="Increases basicity of active site Tyr" evidence="10">
    <location>
        <position position="113"/>
    </location>
</feature>
<feature type="binding site" evidence="8">
    <location>
        <position position="289"/>
    </location>
    <ligand>
        <name>substrate</name>
    </ligand>
</feature>
<dbReference type="Proteomes" id="UP000033612">
    <property type="component" value="Unassembled WGS sequence"/>
</dbReference>
<gene>
    <name evidence="13" type="primary">malH</name>
    <name evidence="13" type="ORF">JF75_17680</name>
</gene>
<dbReference type="Gene3D" id="3.40.50.720">
    <property type="entry name" value="NAD(P)-binding Rossmann-like Domain"/>
    <property type="match status" value="1"/>
</dbReference>
<keyword evidence="4 11" id="KW-0520">NAD</keyword>
<dbReference type="InterPro" id="IPR015955">
    <property type="entry name" value="Lactate_DH/Glyco_Ohase_4_C"/>
</dbReference>
<dbReference type="Pfam" id="PF02056">
    <property type="entry name" value="Glyco_hydro_4"/>
    <property type="match status" value="1"/>
</dbReference>
<evidence type="ECO:0000256" key="10">
    <source>
        <dbReference type="PIRSR" id="PIRSR601088-4"/>
    </source>
</evidence>
<feature type="active site" description="Proton donor" evidence="7">
    <location>
        <position position="174"/>
    </location>
</feature>
<protein>
    <submittedName>
        <fullName evidence="13">Maltose-6'-phosphate glucosidase</fullName>
    </submittedName>
</protein>
<proteinExistence type="inferred from homology"/>
<dbReference type="InterPro" id="IPR022616">
    <property type="entry name" value="Glyco_hydro_4_C"/>
</dbReference>
<comment type="similarity">
    <text evidence="1 11">Belongs to the glycosyl hydrolase 4 family.</text>
</comment>
<keyword evidence="6 11" id="KW-0326">Glycosidase</keyword>
<dbReference type="PRINTS" id="PR00732">
    <property type="entry name" value="GLHYDRLASE4"/>
</dbReference>
<dbReference type="HOGENOM" id="CLU_045951_2_0_9"/>
<dbReference type="Pfam" id="PF11975">
    <property type="entry name" value="Glyco_hydro_4C"/>
    <property type="match status" value="1"/>
</dbReference>